<dbReference type="EMBL" id="BAABGL010000002">
    <property type="protein sequence ID" value="GAA4384325.1"/>
    <property type="molecule type" value="Genomic_DNA"/>
</dbReference>
<keyword evidence="1" id="KW-0472">Membrane</keyword>
<feature type="transmembrane region" description="Helical" evidence="1">
    <location>
        <begin position="33"/>
        <end position="51"/>
    </location>
</feature>
<feature type="transmembrane region" description="Helical" evidence="1">
    <location>
        <begin position="90"/>
        <end position="111"/>
    </location>
</feature>
<evidence type="ECO:0000313" key="3">
    <source>
        <dbReference type="Proteomes" id="UP001500642"/>
    </source>
</evidence>
<evidence type="ECO:0000313" key="2">
    <source>
        <dbReference type="EMBL" id="GAA4384325.1"/>
    </source>
</evidence>
<name>A0ABP8J3M4_9MICO</name>
<keyword evidence="3" id="KW-1185">Reference proteome</keyword>
<proteinExistence type="predicted"/>
<keyword evidence="1" id="KW-0812">Transmembrane</keyword>
<sequence length="122" mass="13027">MSDLIRAWTAGAAVYLLLNLALTFILPYRLYDVFLLCPFAAAVVSSAVHLWKGKGGWGRHLLAAFIVPVAMEAYFVGVHDIPDGHSVGEIALGTVSTLVVAALGLGVVHAAERWVFAEKAHS</sequence>
<protein>
    <submittedName>
        <fullName evidence="2">Uncharacterized protein</fullName>
    </submittedName>
</protein>
<accession>A0ABP8J3M4</accession>
<evidence type="ECO:0000256" key="1">
    <source>
        <dbReference type="SAM" id="Phobius"/>
    </source>
</evidence>
<organism evidence="2 3">
    <name type="scientific">Brevibacterium pityocampae</name>
    <dbReference type="NCBI Taxonomy" id="506594"/>
    <lineage>
        <taxon>Bacteria</taxon>
        <taxon>Bacillati</taxon>
        <taxon>Actinomycetota</taxon>
        <taxon>Actinomycetes</taxon>
        <taxon>Micrococcales</taxon>
        <taxon>Brevibacteriaceae</taxon>
        <taxon>Brevibacterium</taxon>
    </lineage>
</organism>
<comment type="caution">
    <text evidence="2">The sequence shown here is derived from an EMBL/GenBank/DDBJ whole genome shotgun (WGS) entry which is preliminary data.</text>
</comment>
<keyword evidence="1" id="KW-1133">Transmembrane helix</keyword>
<reference evidence="3" key="1">
    <citation type="journal article" date="2019" name="Int. J. Syst. Evol. Microbiol.">
        <title>The Global Catalogue of Microorganisms (GCM) 10K type strain sequencing project: providing services to taxonomists for standard genome sequencing and annotation.</title>
        <authorList>
            <consortium name="The Broad Institute Genomics Platform"/>
            <consortium name="The Broad Institute Genome Sequencing Center for Infectious Disease"/>
            <person name="Wu L."/>
            <person name="Ma J."/>
        </authorList>
    </citation>
    <scope>NUCLEOTIDE SEQUENCE [LARGE SCALE GENOMIC DNA]</scope>
    <source>
        <strain evidence="3">JCM 17808</strain>
    </source>
</reference>
<dbReference type="RefSeq" id="WP_137318821.1">
    <property type="nucleotide sequence ID" value="NZ_BAABGL010000002.1"/>
</dbReference>
<gene>
    <name evidence="2" type="ORF">GCM10023167_04850</name>
</gene>
<feature type="transmembrane region" description="Helical" evidence="1">
    <location>
        <begin position="60"/>
        <end position="78"/>
    </location>
</feature>
<dbReference type="Proteomes" id="UP001500642">
    <property type="component" value="Unassembled WGS sequence"/>
</dbReference>